<protein>
    <submittedName>
        <fullName evidence="1">Uncharacterized protein</fullName>
    </submittedName>
</protein>
<gene>
    <name evidence="1" type="ORF">NCGR_LOCUS9229</name>
</gene>
<proteinExistence type="predicted"/>
<comment type="caution">
    <text evidence="1">The sequence shown here is derived from an EMBL/GenBank/DDBJ whole genome shotgun (WGS) entry which is preliminary data.</text>
</comment>
<reference evidence="1" key="1">
    <citation type="submission" date="2020-10" db="EMBL/GenBank/DDBJ databases">
        <authorList>
            <person name="Han B."/>
            <person name="Lu T."/>
            <person name="Zhao Q."/>
            <person name="Huang X."/>
            <person name="Zhao Y."/>
        </authorList>
    </citation>
    <scope>NUCLEOTIDE SEQUENCE</scope>
</reference>
<evidence type="ECO:0000313" key="2">
    <source>
        <dbReference type="Proteomes" id="UP000604825"/>
    </source>
</evidence>
<name>A0A811N0S6_9POAL</name>
<dbReference type="Proteomes" id="UP000604825">
    <property type="component" value="Unassembled WGS sequence"/>
</dbReference>
<evidence type="ECO:0000313" key="1">
    <source>
        <dbReference type="EMBL" id="CAD6213712.1"/>
    </source>
</evidence>
<sequence>MKKMMAGIELSAADATVAEKLNTAKMRAYPIKKSYWQQEDGANCLAIEEEDVGVDPLVEGCLGYHEQASVDQLYDDGEAIRLHTCFHNLRVRTK</sequence>
<dbReference type="AlphaFoldDB" id="A0A811N0S6"/>
<accession>A0A811N0S6</accession>
<dbReference type="EMBL" id="CAJGYO010000002">
    <property type="protein sequence ID" value="CAD6213712.1"/>
    <property type="molecule type" value="Genomic_DNA"/>
</dbReference>
<organism evidence="1 2">
    <name type="scientific">Miscanthus lutarioriparius</name>
    <dbReference type="NCBI Taxonomy" id="422564"/>
    <lineage>
        <taxon>Eukaryota</taxon>
        <taxon>Viridiplantae</taxon>
        <taxon>Streptophyta</taxon>
        <taxon>Embryophyta</taxon>
        <taxon>Tracheophyta</taxon>
        <taxon>Spermatophyta</taxon>
        <taxon>Magnoliopsida</taxon>
        <taxon>Liliopsida</taxon>
        <taxon>Poales</taxon>
        <taxon>Poaceae</taxon>
        <taxon>PACMAD clade</taxon>
        <taxon>Panicoideae</taxon>
        <taxon>Andropogonodae</taxon>
        <taxon>Andropogoneae</taxon>
        <taxon>Saccharinae</taxon>
        <taxon>Miscanthus</taxon>
    </lineage>
</organism>
<keyword evidence="2" id="KW-1185">Reference proteome</keyword>